<name>A0A1S0UJ90_LOALO</name>
<dbReference type="InterPro" id="IPR001503">
    <property type="entry name" value="Glyco_trans_10"/>
</dbReference>
<dbReference type="AlphaFoldDB" id="A0A1S0UJ90"/>
<keyword evidence="4 12" id="KW-0328">Glycosyltransferase</keyword>
<dbReference type="GO" id="GO:0032580">
    <property type="term" value="C:Golgi cisterna membrane"/>
    <property type="evidence" value="ECO:0007669"/>
    <property type="project" value="UniProtKB-SubCell"/>
</dbReference>
<dbReference type="EMBL" id="JH712207">
    <property type="protein sequence ID" value="EFO21676.2"/>
    <property type="molecule type" value="Genomic_DNA"/>
</dbReference>
<feature type="domain" description="Fucosyltransferase C-terminal" evidence="13">
    <location>
        <begin position="179"/>
        <end position="348"/>
    </location>
</feature>
<evidence type="ECO:0000256" key="11">
    <source>
        <dbReference type="ARBA" id="ARBA00023180"/>
    </source>
</evidence>
<organism evidence="15">
    <name type="scientific">Loa loa</name>
    <name type="common">Eye worm</name>
    <name type="synonym">Filaria loa</name>
    <dbReference type="NCBI Taxonomy" id="7209"/>
    <lineage>
        <taxon>Eukaryota</taxon>
        <taxon>Metazoa</taxon>
        <taxon>Ecdysozoa</taxon>
        <taxon>Nematoda</taxon>
        <taxon>Chromadorea</taxon>
        <taxon>Rhabditida</taxon>
        <taxon>Spirurina</taxon>
        <taxon>Spiruromorpha</taxon>
        <taxon>Filarioidea</taxon>
        <taxon>Onchocercidae</taxon>
        <taxon>Loa</taxon>
    </lineage>
</organism>
<dbReference type="WBParaSite" id="EN70_5458">
    <property type="protein sequence ID" value="EN70_5458"/>
    <property type="gene ID" value="EN70_5458"/>
</dbReference>
<evidence type="ECO:0000256" key="1">
    <source>
        <dbReference type="ARBA" id="ARBA00004447"/>
    </source>
</evidence>
<dbReference type="Gene3D" id="3.40.50.11660">
    <property type="entry name" value="Glycosyl transferase family 10, C-terminal domain"/>
    <property type="match status" value="1"/>
</dbReference>
<evidence type="ECO:0000256" key="4">
    <source>
        <dbReference type="ARBA" id="ARBA00022676"/>
    </source>
</evidence>
<evidence type="ECO:0000256" key="5">
    <source>
        <dbReference type="ARBA" id="ARBA00022679"/>
    </source>
</evidence>
<feature type="transmembrane region" description="Helical" evidence="12">
    <location>
        <begin position="6"/>
        <end position="23"/>
    </location>
</feature>
<keyword evidence="5 12" id="KW-0808">Transferase</keyword>
<evidence type="ECO:0000259" key="14">
    <source>
        <dbReference type="Pfam" id="PF17039"/>
    </source>
</evidence>
<evidence type="ECO:0000313" key="17">
    <source>
        <dbReference type="WBParaSite" id="EN70_5458"/>
    </source>
</evidence>
<dbReference type="InterPro" id="IPR038577">
    <property type="entry name" value="GT10-like_C_sf"/>
</dbReference>
<dbReference type="EMBL" id="JH712207">
    <property type="protein sequence ID" value="EJD74884.1"/>
    <property type="molecule type" value="Genomic_DNA"/>
</dbReference>
<dbReference type="RefSeq" id="XP_020305779.1">
    <property type="nucleotide sequence ID" value="XM_020447252.1"/>
</dbReference>
<comment type="pathway">
    <text evidence="2">Protein modification; protein glycosylation.</text>
</comment>
<comment type="subcellular location">
    <subcellularLocation>
        <location evidence="1 12">Golgi apparatus</location>
        <location evidence="1 12">Golgi stack membrane</location>
        <topology evidence="1 12">Single-pass type II membrane protein</topology>
    </subcellularLocation>
</comment>
<evidence type="ECO:0000256" key="10">
    <source>
        <dbReference type="ARBA" id="ARBA00023136"/>
    </source>
</evidence>
<reference evidence="15 16" key="1">
    <citation type="submission" date="2012-04" db="EMBL/GenBank/DDBJ databases">
        <title>The Genome Sequence of Loa loa.</title>
        <authorList>
            <consortium name="The Broad Institute Genome Sequencing Platform"/>
            <consortium name="Broad Institute Genome Sequencing Center for Infectious Disease"/>
            <person name="Nutman T.B."/>
            <person name="Fink D.L."/>
            <person name="Russ C."/>
            <person name="Young S."/>
            <person name="Zeng Q."/>
            <person name="Gargeya S."/>
            <person name="Alvarado L."/>
            <person name="Berlin A."/>
            <person name="Chapman S.B."/>
            <person name="Chen Z."/>
            <person name="Freedman E."/>
            <person name="Gellesch M."/>
            <person name="Goldberg J."/>
            <person name="Griggs A."/>
            <person name="Gujja S."/>
            <person name="Heilman E.R."/>
            <person name="Heiman D."/>
            <person name="Howarth C."/>
            <person name="Mehta T."/>
            <person name="Neiman D."/>
            <person name="Pearson M."/>
            <person name="Roberts A."/>
            <person name="Saif S."/>
            <person name="Shea T."/>
            <person name="Shenoy N."/>
            <person name="Sisk P."/>
            <person name="Stolte C."/>
            <person name="Sykes S."/>
            <person name="White J."/>
            <person name="Yandava C."/>
            <person name="Haas B."/>
            <person name="Henn M.R."/>
            <person name="Nusbaum C."/>
            <person name="Birren B."/>
        </authorList>
    </citation>
    <scope>NUCLEOTIDE SEQUENCE [LARGE SCALE GENOMIC DNA]</scope>
</reference>
<reference evidence="17" key="2">
    <citation type="submission" date="2016-11" db="UniProtKB">
        <authorList>
            <consortium name="WormBaseParasite"/>
        </authorList>
    </citation>
    <scope>IDENTIFICATION</scope>
</reference>
<dbReference type="RefSeq" id="XP_020302498.1">
    <property type="nucleotide sequence ID" value="XM_020447251.1"/>
</dbReference>
<keyword evidence="9 12" id="KW-0333">Golgi apparatus</keyword>
<evidence type="ECO:0000256" key="7">
    <source>
        <dbReference type="ARBA" id="ARBA00022968"/>
    </source>
</evidence>
<evidence type="ECO:0000256" key="8">
    <source>
        <dbReference type="ARBA" id="ARBA00022989"/>
    </source>
</evidence>
<dbReference type="OMA" id="WNWSEVV"/>
<gene>
    <name evidence="15 17" type="ORF">LOAG_06811</name>
</gene>
<dbReference type="KEGG" id="loa:LOAG_06811"/>
<evidence type="ECO:0000256" key="9">
    <source>
        <dbReference type="ARBA" id="ARBA00023034"/>
    </source>
</evidence>
<dbReference type="GeneID" id="9944224"/>
<dbReference type="Pfam" id="PF00852">
    <property type="entry name" value="Glyco_transf_10"/>
    <property type="match status" value="1"/>
</dbReference>
<evidence type="ECO:0000313" key="15">
    <source>
        <dbReference type="EMBL" id="EJD74884.1"/>
    </source>
</evidence>
<proteinExistence type="inferred from homology"/>
<dbReference type="Pfam" id="PF17039">
    <property type="entry name" value="Glyco_tran_10_N"/>
    <property type="match status" value="1"/>
</dbReference>
<dbReference type="OrthoDB" id="5912041at2759"/>
<sequence length="372" mass="44075">MKLQWLKLGLLIVFIISIVYLYPRWRILNDMLIFERVFHTTKLDRTSLSPPLILAWTRFFSHPWAQRIKHDVSNCGYNCTITDDKEQLSEAVAVLFHIRDLEVLPQSRNPKQLFVFVLHESPLYTFNYLDLVADDYFNITMTYRHDSDIYIPYGMMKKITNITPSEQIWNWSEVVKIASAKVRPVLQLVSNCQTRSKREFYVEELRTYIPITQHGRCNNSTCDEECEVKEAAQHRFYLAFENSICRDYITEKLFKCLVRLLVPIVLKKSIYEGILPPRSFIAADDFTSPRELAEYLQYLSNNSTAYLSYFEWTRHYQKTFGVSSYCELCKYLHRGIARPRIIPNIKKWWFQGCIQDYAVDLLKRAKIMGLIF</sequence>
<comment type="similarity">
    <text evidence="3 12">Belongs to the glycosyltransferase 10 family.</text>
</comment>
<dbReference type="SUPFAM" id="SSF53756">
    <property type="entry name" value="UDP-Glycosyltransferase/glycogen phosphorylase"/>
    <property type="match status" value="1"/>
</dbReference>
<dbReference type="Proteomes" id="UP000095285">
    <property type="component" value="Unassembled WGS sequence"/>
</dbReference>
<accession>A0A1S0UJ90</accession>
<keyword evidence="10 12" id="KW-0472">Membrane</keyword>
<keyword evidence="11" id="KW-0325">Glycoprotein</keyword>
<evidence type="ECO:0000256" key="2">
    <source>
        <dbReference type="ARBA" id="ARBA00004922"/>
    </source>
</evidence>
<dbReference type="GO" id="GO:0008417">
    <property type="term" value="F:fucosyltransferase activity"/>
    <property type="evidence" value="ECO:0007669"/>
    <property type="project" value="InterPro"/>
</dbReference>
<evidence type="ECO:0000256" key="3">
    <source>
        <dbReference type="ARBA" id="ARBA00008919"/>
    </source>
</evidence>
<keyword evidence="16" id="KW-1185">Reference proteome</keyword>
<dbReference type="CTD" id="9944224"/>
<keyword evidence="6 12" id="KW-0812">Transmembrane</keyword>
<keyword evidence="7" id="KW-0735">Signal-anchor</keyword>
<dbReference type="FunCoup" id="A0A1S0UJ90">
    <property type="interactions" value="7"/>
</dbReference>
<dbReference type="UniPathway" id="UPA00378"/>
<dbReference type="InterPro" id="IPR055270">
    <property type="entry name" value="Glyco_tran_10_C"/>
</dbReference>
<keyword evidence="8 12" id="KW-1133">Transmembrane helix</keyword>
<dbReference type="PANTHER" id="PTHR48438:SF1">
    <property type="entry name" value="ALPHA-(1,3)-FUCOSYLTRANSFERASE C-RELATED"/>
    <property type="match status" value="1"/>
</dbReference>
<protein>
    <recommendedName>
        <fullName evidence="12">Fucosyltransferase</fullName>
        <ecNumber evidence="12">2.4.1.-</ecNumber>
    </recommendedName>
</protein>
<evidence type="ECO:0000313" key="16">
    <source>
        <dbReference type="Proteomes" id="UP000095285"/>
    </source>
</evidence>
<evidence type="ECO:0000259" key="13">
    <source>
        <dbReference type="Pfam" id="PF00852"/>
    </source>
</evidence>
<feature type="domain" description="Fucosyltransferase N-terminal" evidence="14">
    <location>
        <begin position="50"/>
        <end position="154"/>
    </location>
</feature>
<dbReference type="EC" id="2.4.1.-" evidence="12"/>
<evidence type="ECO:0000256" key="12">
    <source>
        <dbReference type="RuleBase" id="RU003832"/>
    </source>
</evidence>
<dbReference type="InterPro" id="IPR031481">
    <property type="entry name" value="Glyco_tran_10_N"/>
</dbReference>
<dbReference type="FunFam" id="3.40.50.11660:FF:000002">
    <property type="entry name" value="Alpha-(1,3)-fucosyltransferase"/>
    <property type="match status" value="1"/>
</dbReference>
<evidence type="ECO:0000256" key="6">
    <source>
        <dbReference type="ARBA" id="ARBA00022692"/>
    </source>
</evidence>
<dbReference type="PANTHER" id="PTHR48438">
    <property type="entry name" value="ALPHA-(1,3)-FUCOSYLTRANSFERASE C-RELATED"/>
    <property type="match status" value="1"/>
</dbReference>